<evidence type="ECO:0000313" key="4">
    <source>
        <dbReference type="EMBL" id="KAK2960620.1"/>
    </source>
</evidence>
<feature type="compositionally biased region" description="Acidic residues" evidence="2">
    <location>
        <begin position="141"/>
        <end position="150"/>
    </location>
</feature>
<dbReference type="EMBL" id="JARBJD010000022">
    <property type="protein sequence ID" value="KAK2960620.1"/>
    <property type="molecule type" value="Genomic_DNA"/>
</dbReference>
<feature type="compositionally biased region" description="Polar residues" evidence="2">
    <location>
        <begin position="1"/>
        <end position="12"/>
    </location>
</feature>
<feature type="compositionally biased region" description="Acidic residues" evidence="2">
    <location>
        <begin position="374"/>
        <end position="391"/>
    </location>
</feature>
<keyword evidence="3" id="KW-1133">Transmembrane helix</keyword>
<feature type="compositionally biased region" description="Basic residues" evidence="2">
    <location>
        <begin position="983"/>
        <end position="995"/>
    </location>
</feature>
<accession>A0ABQ9YA98</accession>
<feature type="region of interest" description="Disordered" evidence="2">
    <location>
        <begin position="113"/>
        <end position="190"/>
    </location>
</feature>
<reference evidence="4 5" key="1">
    <citation type="journal article" date="2022" name="bioRxiv">
        <title>Genomics of Preaxostyla Flagellates Illuminates Evolutionary Transitions and the Path Towards Mitochondrial Loss.</title>
        <authorList>
            <person name="Novak L.V.F."/>
            <person name="Treitli S.C."/>
            <person name="Pyrih J."/>
            <person name="Halakuc P."/>
            <person name="Pipaliya S.V."/>
            <person name="Vacek V."/>
            <person name="Brzon O."/>
            <person name="Soukal P."/>
            <person name="Eme L."/>
            <person name="Dacks J.B."/>
            <person name="Karnkowska A."/>
            <person name="Elias M."/>
            <person name="Hampl V."/>
        </authorList>
    </citation>
    <scope>NUCLEOTIDE SEQUENCE [LARGE SCALE GENOMIC DNA]</scope>
    <source>
        <strain evidence="4">NAU3</strain>
        <tissue evidence="4">Gut</tissue>
    </source>
</reference>
<feature type="coiled-coil region" evidence="1">
    <location>
        <begin position="833"/>
        <end position="864"/>
    </location>
</feature>
<feature type="region of interest" description="Disordered" evidence="2">
    <location>
        <begin position="981"/>
        <end position="1002"/>
    </location>
</feature>
<feature type="transmembrane region" description="Helical" evidence="3">
    <location>
        <begin position="1457"/>
        <end position="1484"/>
    </location>
</feature>
<feature type="compositionally biased region" description="Low complexity" evidence="2">
    <location>
        <begin position="125"/>
        <end position="140"/>
    </location>
</feature>
<feature type="compositionally biased region" description="Low complexity" evidence="2">
    <location>
        <begin position="351"/>
        <end position="361"/>
    </location>
</feature>
<feature type="compositionally biased region" description="Low complexity" evidence="2">
    <location>
        <begin position="635"/>
        <end position="649"/>
    </location>
</feature>
<protein>
    <recommendedName>
        <fullName evidence="6">Phorbol-ester/DAG-type domain-containing protein</fullName>
    </recommendedName>
</protein>
<feature type="compositionally biased region" description="Polar residues" evidence="2">
    <location>
        <begin position="306"/>
        <end position="325"/>
    </location>
</feature>
<feature type="compositionally biased region" description="Polar residues" evidence="2">
    <location>
        <begin position="275"/>
        <end position="286"/>
    </location>
</feature>
<comment type="caution">
    <text evidence="4">The sequence shown here is derived from an EMBL/GenBank/DDBJ whole genome shotgun (WGS) entry which is preliminary data.</text>
</comment>
<feature type="region of interest" description="Disordered" evidence="2">
    <location>
        <begin position="33"/>
        <end position="62"/>
    </location>
</feature>
<sequence>MKSDSPALNQESLEPFDDDSGFQWINTTVETIDVEGGSGPQSIQKRNITFDDDSSDLHEPTKQHVVREKRVVKPRRTRRLRLKICGWNSQQQAELMFIFESNESGLLLIPTEQDEHKPEPDESLNESSHPSSSEESSVLSDWEEPIDVDAEYSKMAQERRQKLAEERKQKLLDAQSKGTTPQHSTRASLVKAASSTMYSNLLAPRPSHIPTTPQKKTLPTGVVMVYEEEQDADHQEELIEFQDSEGELGNFEQDEEKRLVGGKGKSDVSDDSGESIESLSEVDSSHQLTLRQKQTQKTPQPGFSFTLPSASSLETKKQNATPTSHSGKHQSKLRFEDESDDAQSSPEDGSEFVIEIESSSIDTTKRKCRKSDPYDFEQTSDSEDEFTDEESSYGRKVARKRPIVKPTRRSSRLAIRAEAEMEHLQELGKQQRKHALLEKVNTTFGIKLGDDKRSRRIASDLGERLLDGDFVDNLSPTTHRMTRGAKKQQESDIRSAINFLTREAMEREDETSDSYESVTCSSTGSNAAIISDMSADSDGILAFLAAEDRKLDKVKPKKQRTFRLKKKPPRKKEVDELMEEARTMNNVIEAPMPPPKCLYCQNTKGKMVPCSLCGEMLHAWCVSASDDGNLLSSGGSVFPSHSPSLSSTPIVPSEETVQPEQMLRDQDEPPHTTPTAESHHPSTPAVYCHHCRAHLALTQSLPPDLIGTSYPLDSAGRVQNSTYHCLEPAEKLDLLLLLSDLAVSSQPIAVLVANACNSEVRRLSELRTQIELLNERIFEMVKNEIEIDNRIAEILKTLSETTTQSPETPLSQKLYRDTLSESDSDGEVQTLARNRERQQLQTDLDECERSKEEAKTTIALCQSEITQHNAVLRSISTPPQFGQVTLGSLSLSSSPLGFDSIGRTFFSFGFDPEHIFVFDGGMSLLESAPDKKNDGKLPKLEPMRVFGWGMMDQTLESVQKVRADGTKVDIVEILESDSDVPIKPKKPRKRHKKVHRTDTVPTPVYPPITSPTFWPTPQLAPDVPNDHYSNVLSFTPLITLTTMLPATHVIDPLFVDHDTVVWDDDGSVEEIGFSSNLISSGDGRKIIQKSDPSYETERSHVKQIEQKKLTSLMKQMFQEDFKEKIRDIRHAQISAETDNEPIPHGLSFSKRTIHRDLLNFVSMVMDQVPFKKIPLNLYFPLLLLPKAPKSLYFTEQIQLALKEPTIFMNNRHLCDDFTISPIVNNVIYDILVWREKERQNRLLELLAKEEADMSDNQRRQRHLTHPLQFPAPKTQWKAQVPSTKSHTRPPPPTTNSEEPIVISGDDLSPPLRSKKQSLLNPSSFHSRCHIHRDHHLKPRTRFRWSHSRTLRLEQCSLPTTSHCLSNPLRQTHLHLITHNPLHLYRRLNHPTAGLSHHHHFPHRLPQSLSQNLLPPHLRNLNLNFHIIISSSTGRRDPIYPIFILMNFVDDVKRSMNFLIHIIISLLCYCFTWIGGVIHAALLYFNIINSMC</sequence>
<feature type="region of interest" description="Disordered" evidence="2">
    <location>
        <begin position="228"/>
        <end position="397"/>
    </location>
</feature>
<feature type="region of interest" description="Disordered" evidence="2">
    <location>
        <begin position="1251"/>
        <end position="1320"/>
    </location>
</feature>
<feature type="compositionally biased region" description="Low complexity" evidence="2">
    <location>
        <begin position="287"/>
        <end position="301"/>
    </location>
</feature>
<feature type="compositionally biased region" description="Polar residues" evidence="2">
    <location>
        <begin position="176"/>
        <end position="190"/>
    </location>
</feature>
<organism evidence="4 5">
    <name type="scientific">Blattamonas nauphoetae</name>
    <dbReference type="NCBI Taxonomy" id="2049346"/>
    <lineage>
        <taxon>Eukaryota</taxon>
        <taxon>Metamonada</taxon>
        <taxon>Preaxostyla</taxon>
        <taxon>Oxymonadida</taxon>
        <taxon>Blattamonas</taxon>
    </lineage>
</organism>
<feature type="region of interest" description="Disordered" evidence="2">
    <location>
        <begin position="1"/>
        <end position="21"/>
    </location>
</feature>
<feature type="compositionally biased region" description="Basic and acidic residues" evidence="2">
    <location>
        <begin position="156"/>
        <end position="171"/>
    </location>
</feature>
<evidence type="ECO:0000256" key="1">
    <source>
        <dbReference type="SAM" id="Coils"/>
    </source>
</evidence>
<dbReference type="Proteomes" id="UP001281761">
    <property type="component" value="Unassembled WGS sequence"/>
</dbReference>
<evidence type="ECO:0008006" key="6">
    <source>
        <dbReference type="Google" id="ProtNLM"/>
    </source>
</evidence>
<keyword evidence="5" id="KW-1185">Reference proteome</keyword>
<proteinExistence type="predicted"/>
<feature type="region of interest" description="Disordered" evidence="2">
    <location>
        <begin position="635"/>
        <end position="681"/>
    </location>
</feature>
<feature type="coiled-coil region" evidence="1">
    <location>
        <begin position="756"/>
        <end position="783"/>
    </location>
</feature>
<keyword evidence="3" id="KW-0812">Transmembrane</keyword>
<evidence type="ECO:0000256" key="3">
    <source>
        <dbReference type="SAM" id="Phobius"/>
    </source>
</evidence>
<feature type="compositionally biased region" description="Basic and acidic residues" evidence="2">
    <location>
        <begin position="255"/>
        <end position="268"/>
    </location>
</feature>
<keyword evidence="1" id="KW-0175">Coiled coil</keyword>
<evidence type="ECO:0000313" key="5">
    <source>
        <dbReference type="Proteomes" id="UP001281761"/>
    </source>
</evidence>
<gene>
    <name evidence="4" type="ORF">BLNAU_4518</name>
</gene>
<name>A0ABQ9YA98_9EUKA</name>
<keyword evidence="3" id="KW-0472">Membrane</keyword>
<evidence type="ECO:0000256" key="2">
    <source>
        <dbReference type="SAM" id="MobiDB-lite"/>
    </source>
</evidence>